<dbReference type="GO" id="GO:0003677">
    <property type="term" value="F:DNA binding"/>
    <property type="evidence" value="ECO:0007669"/>
    <property type="project" value="UniProtKB-KW"/>
</dbReference>
<feature type="domain" description="HTH iclR-type" evidence="4">
    <location>
        <begin position="1"/>
        <end position="62"/>
    </location>
</feature>
<accession>A0A8J6J2N1</accession>
<dbReference type="Proteomes" id="UP000602260">
    <property type="component" value="Unassembled WGS sequence"/>
</dbReference>
<evidence type="ECO:0000313" key="7">
    <source>
        <dbReference type="Proteomes" id="UP000602260"/>
    </source>
</evidence>
<dbReference type="Pfam" id="PF09339">
    <property type="entry name" value="HTH_IclR"/>
    <property type="match status" value="1"/>
</dbReference>
<dbReference type="EMBL" id="JACOPN010000001">
    <property type="protein sequence ID" value="MBC5716096.1"/>
    <property type="molecule type" value="Genomic_DNA"/>
</dbReference>
<dbReference type="InterPro" id="IPR036390">
    <property type="entry name" value="WH_DNA-bd_sf"/>
</dbReference>
<dbReference type="InterPro" id="IPR014757">
    <property type="entry name" value="Tscrpt_reg_IclR_C"/>
</dbReference>
<dbReference type="Gene3D" id="1.10.10.10">
    <property type="entry name" value="Winged helix-like DNA-binding domain superfamily/Winged helix DNA-binding domain"/>
    <property type="match status" value="1"/>
</dbReference>
<keyword evidence="1" id="KW-0805">Transcription regulation</keyword>
<dbReference type="Pfam" id="PF01614">
    <property type="entry name" value="IclR_C"/>
    <property type="match status" value="1"/>
</dbReference>
<feature type="domain" description="IclR-ED" evidence="5">
    <location>
        <begin position="63"/>
        <end position="246"/>
    </location>
</feature>
<sequence>MNSAEKTAALLKLLGLAPYVHGVTELGEKIGCSKSGTYKLLAALVQNGLAAQTLDRKYTLGPAVYILGKTYEDRIGLSRMIRPYLIRLRDLTGENASFSMLVGGKANLIYREESLQLVRVAGSVGQERPLYAGSTGKVLGAFQDEEEIRRRLMDEPLTPFTPRTITSPQALLEEYANIRKQGYAISDGELNIETIGIGAPVRDESGSVWAAISIGAPRMRVDDAKRERYIFLVTEIAAEMSRDLTRGTVGDSLK</sequence>
<name>A0A8J6J2N1_9FIRM</name>
<evidence type="ECO:0000256" key="3">
    <source>
        <dbReference type="ARBA" id="ARBA00023163"/>
    </source>
</evidence>
<comment type="caution">
    <text evidence="6">The sequence shown here is derived from an EMBL/GenBank/DDBJ whole genome shotgun (WGS) entry which is preliminary data.</text>
</comment>
<dbReference type="InterPro" id="IPR050707">
    <property type="entry name" value="HTH_MetabolicPath_Reg"/>
</dbReference>
<dbReference type="SMART" id="SM00346">
    <property type="entry name" value="HTH_ICLR"/>
    <property type="match status" value="1"/>
</dbReference>
<protein>
    <submittedName>
        <fullName evidence="6">IclR family transcriptional regulator</fullName>
    </submittedName>
</protein>
<dbReference type="PANTHER" id="PTHR30136">
    <property type="entry name" value="HELIX-TURN-HELIX TRANSCRIPTIONAL REGULATOR, ICLR FAMILY"/>
    <property type="match status" value="1"/>
</dbReference>
<dbReference type="InterPro" id="IPR005471">
    <property type="entry name" value="Tscrpt_reg_IclR_N"/>
</dbReference>
<dbReference type="GO" id="GO:0003700">
    <property type="term" value="F:DNA-binding transcription factor activity"/>
    <property type="evidence" value="ECO:0007669"/>
    <property type="project" value="TreeGrafter"/>
</dbReference>
<dbReference type="Gene3D" id="3.30.450.40">
    <property type="match status" value="1"/>
</dbReference>
<evidence type="ECO:0000259" key="5">
    <source>
        <dbReference type="PROSITE" id="PS51078"/>
    </source>
</evidence>
<evidence type="ECO:0000256" key="2">
    <source>
        <dbReference type="ARBA" id="ARBA00023125"/>
    </source>
</evidence>
<dbReference type="PROSITE" id="PS51077">
    <property type="entry name" value="HTH_ICLR"/>
    <property type="match status" value="1"/>
</dbReference>
<evidence type="ECO:0000259" key="4">
    <source>
        <dbReference type="PROSITE" id="PS51077"/>
    </source>
</evidence>
<dbReference type="SUPFAM" id="SSF46785">
    <property type="entry name" value="Winged helix' DNA-binding domain"/>
    <property type="match status" value="1"/>
</dbReference>
<dbReference type="PROSITE" id="PS51078">
    <property type="entry name" value="ICLR_ED"/>
    <property type="match status" value="1"/>
</dbReference>
<dbReference type="AlphaFoldDB" id="A0A8J6J2N1"/>
<keyword evidence="2" id="KW-0238">DNA-binding</keyword>
<keyword evidence="3" id="KW-0804">Transcription</keyword>
<dbReference type="InterPro" id="IPR029016">
    <property type="entry name" value="GAF-like_dom_sf"/>
</dbReference>
<keyword evidence="7" id="KW-1185">Reference proteome</keyword>
<dbReference type="PANTHER" id="PTHR30136:SF24">
    <property type="entry name" value="HTH-TYPE TRANSCRIPTIONAL REPRESSOR ALLR"/>
    <property type="match status" value="1"/>
</dbReference>
<gene>
    <name evidence="6" type="ORF">H8S55_01930</name>
</gene>
<dbReference type="GO" id="GO:0045892">
    <property type="term" value="P:negative regulation of DNA-templated transcription"/>
    <property type="evidence" value="ECO:0007669"/>
    <property type="project" value="TreeGrafter"/>
</dbReference>
<reference evidence="6" key="1">
    <citation type="submission" date="2020-08" db="EMBL/GenBank/DDBJ databases">
        <title>Genome public.</title>
        <authorList>
            <person name="Liu C."/>
            <person name="Sun Q."/>
        </authorList>
    </citation>
    <scope>NUCLEOTIDE SEQUENCE</scope>
    <source>
        <strain evidence="6">BX5</strain>
    </source>
</reference>
<dbReference type="RefSeq" id="WP_147561885.1">
    <property type="nucleotide sequence ID" value="NZ_JACOPN010000001.1"/>
</dbReference>
<organism evidence="6 7">
    <name type="scientific">Flintibacter faecis</name>
    <dbReference type="NCBI Taxonomy" id="2763047"/>
    <lineage>
        <taxon>Bacteria</taxon>
        <taxon>Bacillati</taxon>
        <taxon>Bacillota</taxon>
        <taxon>Clostridia</taxon>
        <taxon>Eubacteriales</taxon>
        <taxon>Flintibacter</taxon>
    </lineage>
</organism>
<proteinExistence type="predicted"/>
<dbReference type="SUPFAM" id="SSF55781">
    <property type="entry name" value="GAF domain-like"/>
    <property type="match status" value="1"/>
</dbReference>
<evidence type="ECO:0000256" key="1">
    <source>
        <dbReference type="ARBA" id="ARBA00023015"/>
    </source>
</evidence>
<dbReference type="InterPro" id="IPR036388">
    <property type="entry name" value="WH-like_DNA-bd_sf"/>
</dbReference>
<evidence type="ECO:0000313" key="6">
    <source>
        <dbReference type="EMBL" id="MBC5716096.1"/>
    </source>
</evidence>